<evidence type="ECO:0008006" key="3">
    <source>
        <dbReference type="Google" id="ProtNLM"/>
    </source>
</evidence>
<name>A0A934J013_9BACL</name>
<comment type="caution">
    <text evidence="1">The sequence shown here is derived from an EMBL/GenBank/DDBJ whole genome shotgun (WGS) entry which is preliminary data.</text>
</comment>
<evidence type="ECO:0000313" key="1">
    <source>
        <dbReference type="EMBL" id="MBJ6362357.1"/>
    </source>
</evidence>
<organism evidence="1 2">
    <name type="scientific">Paenibacillus roseus</name>
    <dbReference type="NCBI Taxonomy" id="2798579"/>
    <lineage>
        <taxon>Bacteria</taxon>
        <taxon>Bacillati</taxon>
        <taxon>Bacillota</taxon>
        <taxon>Bacilli</taxon>
        <taxon>Bacillales</taxon>
        <taxon>Paenibacillaceae</taxon>
        <taxon>Paenibacillus</taxon>
    </lineage>
</organism>
<keyword evidence="2" id="KW-1185">Reference proteome</keyword>
<accession>A0A934J013</accession>
<reference evidence="1" key="1">
    <citation type="submission" date="2020-12" db="EMBL/GenBank/DDBJ databases">
        <authorList>
            <person name="Huq M.A."/>
        </authorList>
    </citation>
    <scope>NUCLEOTIDE SEQUENCE</scope>
    <source>
        <strain evidence="1">MAHUQ-46</strain>
    </source>
</reference>
<sequence>MEAKNDSAIIPDREFLALLHAAREDDEAAKLQLIELFKKDIIDLSRFIHLPQEDAVSEIVMEILAYIKDCV</sequence>
<dbReference type="AlphaFoldDB" id="A0A934J013"/>
<protein>
    <recommendedName>
        <fullName evidence="3">Helix-turn-helix conjugative transposon-like domain-containing protein</fullName>
    </recommendedName>
</protein>
<proteinExistence type="predicted"/>
<dbReference type="RefSeq" id="WP_199019904.1">
    <property type="nucleotide sequence ID" value="NZ_JAELUP010000066.1"/>
</dbReference>
<dbReference type="EMBL" id="JAELUP010000066">
    <property type="protein sequence ID" value="MBJ6362357.1"/>
    <property type="molecule type" value="Genomic_DNA"/>
</dbReference>
<evidence type="ECO:0000313" key="2">
    <source>
        <dbReference type="Proteomes" id="UP000640274"/>
    </source>
</evidence>
<dbReference type="Proteomes" id="UP000640274">
    <property type="component" value="Unassembled WGS sequence"/>
</dbReference>
<gene>
    <name evidence="1" type="ORF">JFN88_13875</name>
</gene>